<dbReference type="AlphaFoldDB" id="A0A4S2N020"/>
<reference evidence="12 13" key="1">
    <citation type="submission" date="2019-04" db="EMBL/GenBank/DDBJ databases">
        <title>Comparative genomics and transcriptomics to analyze fruiting body development in filamentous ascomycetes.</title>
        <authorList>
            <consortium name="DOE Joint Genome Institute"/>
            <person name="Lutkenhaus R."/>
            <person name="Traeger S."/>
            <person name="Breuer J."/>
            <person name="Kuo A."/>
            <person name="Lipzen A."/>
            <person name="Pangilinan J."/>
            <person name="Dilworth D."/>
            <person name="Sandor L."/>
            <person name="Poggeler S."/>
            <person name="Barry K."/>
            <person name="Grigoriev I.V."/>
            <person name="Nowrousian M."/>
        </authorList>
    </citation>
    <scope>NUCLEOTIDE SEQUENCE [LARGE SCALE GENOMIC DNA]</scope>
    <source>
        <strain evidence="12 13">CBS 389.68</strain>
    </source>
</reference>
<feature type="compositionally biased region" description="Polar residues" evidence="10">
    <location>
        <begin position="103"/>
        <end position="131"/>
    </location>
</feature>
<evidence type="ECO:0000256" key="1">
    <source>
        <dbReference type="ARBA" id="ARBA00004123"/>
    </source>
</evidence>
<dbReference type="PANTHER" id="PTHR10071:SF281">
    <property type="entry name" value="BOX A-BINDING FACTOR-RELATED"/>
    <property type="match status" value="1"/>
</dbReference>
<dbReference type="PROSITE" id="PS00344">
    <property type="entry name" value="GATA_ZN_FINGER_1"/>
    <property type="match status" value="1"/>
</dbReference>
<keyword evidence="4" id="KW-0862">Zinc</keyword>
<feature type="compositionally biased region" description="Polar residues" evidence="10">
    <location>
        <begin position="732"/>
        <end position="742"/>
    </location>
</feature>
<feature type="compositionally biased region" description="Low complexity" evidence="10">
    <location>
        <begin position="190"/>
        <end position="201"/>
    </location>
</feature>
<evidence type="ECO:0000256" key="2">
    <source>
        <dbReference type="ARBA" id="ARBA00022723"/>
    </source>
</evidence>
<feature type="compositionally biased region" description="Basic and acidic residues" evidence="10">
    <location>
        <begin position="13"/>
        <end position="27"/>
    </location>
</feature>
<evidence type="ECO:0000259" key="11">
    <source>
        <dbReference type="PROSITE" id="PS50114"/>
    </source>
</evidence>
<feature type="region of interest" description="Disordered" evidence="10">
    <location>
        <begin position="99"/>
        <end position="205"/>
    </location>
</feature>
<dbReference type="PANTHER" id="PTHR10071">
    <property type="entry name" value="TRANSCRIPTION FACTOR GATA FAMILY MEMBER"/>
    <property type="match status" value="1"/>
</dbReference>
<dbReference type="Pfam" id="PF00320">
    <property type="entry name" value="GATA"/>
    <property type="match status" value="1"/>
</dbReference>
<dbReference type="Proteomes" id="UP000298138">
    <property type="component" value="Unassembled WGS sequence"/>
</dbReference>
<dbReference type="PRINTS" id="PR00619">
    <property type="entry name" value="GATAZNFINGER"/>
</dbReference>
<feature type="domain" description="GATA-type" evidence="11">
    <location>
        <begin position="621"/>
        <end position="674"/>
    </location>
</feature>
<keyword evidence="8" id="KW-0539">Nucleus</keyword>
<keyword evidence="6" id="KW-0534">Nitrate assimilation</keyword>
<feature type="compositionally biased region" description="Polar residues" evidence="10">
    <location>
        <begin position="1"/>
        <end position="12"/>
    </location>
</feature>
<dbReference type="STRING" id="341454.A0A4S2N020"/>
<dbReference type="InterPro" id="IPR013088">
    <property type="entry name" value="Znf_NHR/GATA"/>
</dbReference>
<evidence type="ECO:0000256" key="4">
    <source>
        <dbReference type="ARBA" id="ARBA00022833"/>
    </source>
</evidence>
<dbReference type="GO" id="GO:0045944">
    <property type="term" value="P:positive regulation of transcription by RNA polymerase II"/>
    <property type="evidence" value="ECO:0007669"/>
    <property type="project" value="TreeGrafter"/>
</dbReference>
<dbReference type="InterPro" id="IPR013860">
    <property type="entry name" value="AreA_GATA"/>
</dbReference>
<feature type="region of interest" description="Disordered" evidence="10">
    <location>
        <begin position="714"/>
        <end position="789"/>
    </location>
</feature>
<evidence type="ECO:0000256" key="5">
    <source>
        <dbReference type="ARBA" id="ARBA00023015"/>
    </source>
</evidence>
<feature type="region of interest" description="Disordered" evidence="10">
    <location>
        <begin position="552"/>
        <end position="571"/>
    </location>
</feature>
<dbReference type="GO" id="GO:0042128">
    <property type="term" value="P:nitrate assimilation"/>
    <property type="evidence" value="ECO:0007669"/>
    <property type="project" value="UniProtKB-KW"/>
</dbReference>
<feature type="compositionally biased region" description="Low complexity" evidence="10">
    <location>
        <begin position="609"/>
        <end position="626"/>
    </location>
</feature>
<keyword evidence="2" id="KW-0479">Metal-binding</keyword>
<keyword evidence="3 9" id="KW-0863">Zinc-finger</keyword>
<evidence type="ECO:0000256" key="6">
    <source>
        <dbReference type="ARBA" id="ARBA00023063"/>
    </source>
</evidence>
<proteinExistence type="predicted"/>
<keyword evidence="5" id="KW-0805">Transcription regulation</keyword>
<evidence type="ECO:0000256" key="7">
    <source>
        <dbReference type="ARBA" id="ARBA00023163"/>
    </source>
</evidence>
<feature type="region of interest" description="Disordered" evidence="10">
    <location>
        <begin position="473"/>
        <end position="496"/>
    </location>
</feature>
<dbReference type="GO" id="GO:0000978">
    <property type="term" value="F:RNA polymerase II cis-regulatory region sequence-specific DNA binding"/>
    <property type="evidence" value="ECO:0007669"/>
    <property type="project" value="TreeGrafter"/>
</dbReference>
<dbReference type="InParanoid" id="A0A4S2N020"/>
<dbReference type="CDD" id="cd00202">
    <property type="entry name" value="ZnF_GATA"/>
    <property type="match status" value="1"/>
</dbReference>
<feature type="region of interest" description="Disordered" evidence="10">
    <location>
        <begin position="511"/>
        <end position="537"/>
    </location>
</feature>
<dbReference type="PROSITE" id="PS50114">
    <property type="entry name" value="GATA_ZN_FINGER_2"/>
    <property type="match status" value="1"/>
</dbReference>
<dbReference type="Pfam" id="PF08550">
    <property type="entry name" value="GATA_AreA"/>
    <property type="match status" value="1"/>
</dbReference>
<dbReference type="GO" id="GO:0000981">
    <property type="term" value="F:DNA-binding transcription factor activity, RNA polymerase II-specific"/>
    <property type="evidence" value="ECO:0007669"/>
    <property type="project" value="TreeGrafter"/>
</dbReference>
<feature type="compositionally biased region" description="Polar residues" evidence="10">
    <location>
        <begin position="340"/>
        <end position="350"/>
    </location>
</feature>
<dbReference type="GO" id="GO:0008270">
    <property type="term" value="F:zinc ion binding"/>
    <property type="evidence" value="ECO:0007669"/>
    <property type="project" value="UniProtKB-KW"/>
</dbReference>
<feature type="compositionally biased region" description="Low complexity" evidence="10">
    <location>
        <begin position="716"/>
        <end position="731"/>
    </location>
</feature>
<feature type="region of interest" description="Disordered" evidence="10">
    <location>
        <begin position="334"/>
        <end position="355"/>
    </location>
</feature>
<dbReference type="GO" id="GO:0000122">
    <property type="term" value="P:negative regulation of transcription by RNA polymerase II"/>
    <property type="evidence" value="ECO:0007669"/>
    <property type="project" value="TreeGrafter"/>
</dbReference>
<evidence type="ECO:0000256" key="9">
    <source>
        <dbReference type="PROSITE-ProRule" id="PRU00094"/>
    </source>
</evidence>
<dbReference type="EMBL" id="ML220115">
    <property type="protein sequence ID" value="TGZ82428.1"/>
    <property type="molecule type" value="Genomic_DNA"/>
</dbReference>
<comment type="subcellular location">
    <subcellularLocation>
        <location evidence="1">Nucleus</location>
    </subcellularLocation>
</comment>
<evidence type="ECO:0000313" key="13">
    <source>
        <dbReference type="Proteomes" id="UP000298138"/>
    </source>
</evidence>
<feature type="region of interest" description="Disordered" evidence="10">
    <location>
        <begin position="1"/>
        <end position="54"/>
    </location>
</feature>
<dbReference type="OrthoDB" id="515401at2759"/>
<feature type="region of interest" description="Disordered" evidence="10">
    <location>
        <begin position="578"/>
        <end position="626"/>
    </location>
</feature>
<gene>
    <name evidence="12" type="ORF">EX30DRAFT_305150</name>
</gene>
<evidence type="ECO:0000256" key="10">
    <source>
        <dbReference type="SAM" id="MobiDB-lite"/>
    </source>
</evidence>
<feature type="region of interest" description="Disordered" evidence="10">
    <location>
        <begin position="675"/>
        <end position="700"/>
    </location>
</feature>
<name>A0A4S2N020_9PEZI</name>
<evidence type="ECO:0000256" key="3">
    <source>
        <dbReference type="ARBA" id="ARBA00022771"/>
    </source>
</evidence>
<evidence type="ECO:0000256" key="8">
    <source>
        <dbReference type="ARBA" id="ARBA00023242"/>
    </source>
</evidence>
<evidence type="ECO:0000313" key="12">
    <source>
        <dbReference type="EMBL" id="TGZ82428.1"/>
    </source>
</evidence>
<dbReference type="SUPFAM" id="SSF57716">
    <property type="entry name" value="Glucocorticoid receptor-like (DNA-binding domain)"/>
    <property type="match status" value="1"/>
</dbReference>
<dbReference type="InterPro" id="IPR039355">
    <property type="entry name" value="Transcription_factor_GATA"/>
</dbReference>
<feature type="compositionally biased region" description="Polar residues" evidence="10">
    <location>
        <begin position="592"/>
        <end position="608"/>
    </location>
</feature>
<protein>
    <recommendedName>
        <fullName evidence="11">GATA-type domain-containing protein</fullName>
    </recommendedName>
</protein>
<dbReference type="Gene3D" id="3.30.50.10">
    <property type="entry name" value="Erythroid Transcription Factor GATA-1, subunit A"/>
    <property type="match status" value="1"/>
</dbReference>
<dbReference type="FunFam" id="3.30.50.10:FF:000007">
    <property type="entry name" value="Nitrogen regulatory AreA, N-terminal"/>
    <property type="match status" value="1"/>
</dbReference>
<keyword evidence="13" id="KW-1185">Reference proteome</keyword>
<organism evidence="12 13">
    <name type="scientific">Ascodesmis nigricans</name>
    <dbReference type="NCBI Taxonomy" id="341454"/>
    <lineage>
        <taxon>Eukaryota</taxon>
        <taxon>Fungi</taxon>
        <taxon>Dikarya</taxon>
        <taxon>Ascomycota</taxon>
        <taxon>Pezizomycotina</taxon>
        <taxon>Pezizomycetes</taxon>
        <taxon>Pezizales</taxon>
        <taxon>Ascodesmidaceae</taxon>
        <taxon>Ascodesmis</taxon>
    </lineage>
</organism>
<dbReference type="SMART" id="SM00401">
    <property type="entry name" value="ZnF_GATA"/>
    <property type="match status" value="1"/>
</dbReference>
<dbReference type="InterPro" id="IPR000679">
    <property type="entry name" value="Znf_GATA"/>
</dbReference>
<feature type="compositionally biased region" description="Basic and acidic residues" evidence="10">
    <location>
        <begin position="34"/>
        <end position="54"/>
    </location>
</feature>
<accession>A0A4S2N020</accession>
<keyword evidence="7" id="KW-0804">Transcription</keyword>
<dbReference type="GO" id="GO:0005634">
    <property type="term" value="C:nucleus"/>
    <property type="evidence" value="ECO:0007669"/>
    <property type="project" value="UniProtKB-SubCell"/>
</dbReference>
<sequence length="827" mass="89279">MLRSKQSSQGATEKQDLSAESYARRELMSGTFDLEARASQHVEETPEDMQKKDPLATQVWKLYSKQRGSLPHAERMENLTWRMMAMTLRRERYDAAKAKLASRNATAGDNSSSTGGQDSESRPRTTTTPDTESMLMDDLTFTSPSSMVDSPGELFSVGMDQSPGSDNLHNFGHATASAIPIKQSQRDKSLSSSIGAPSSAPQNHFEVNYGGEFGYVQRRIRKTSVDERRPPKRRADFSPHIHPVASIMIPNDPDPDHDISEYRLEHDSTFSSINNGPSLGFPIDTSMDGDNFLTSAGPFQTNFSFSPVQSPLVTAGPFSNLYSTQMGTGPSDFYSPPPSTSHSAVTTPHPQHNERSGGNFFDSGTLGRTIPGSNPLSRPTTMPNSYTSEFYFGHHHDTLLSANPSAPQSGLPSPGFSSFQHVNPSQVLRDDFSLNKNSGNTNGRDPMFTFGADSDDEGENNGIERMQLHTDYNMDDPSSMDVHMSSGPDNWGRGQTNGFAARYMQQKPMRMNGSESLPTHQEWGSAPGSAAHSRQHSMSANINDMRSRIADQGGLRRQKIQRNNSTPNAPQLALSAMGMRGQSGPNTPPETGFSSTEPSRPSSPDPQKSTAAAATSGPNGNGNPTTCTNCYTQTTPLWRRNPNGEPLCNACGLFLKLHGVVRPLSLKTDVIKKRNRGSGNSLVGGGSGRAAKKTAVRKGSIASNNVATAAVIQAKSSQGSESPSSGLSNASTPTNGTTNNSKVVKIAAAPPNSTARTLAAQPKRQRRESKSMVGHQDDEMTDDTPKGYSTQQMNSLIHQTTHPAPSTTTSPATAVGTQEWEWLTMSL</sequence>